<feature type="region of interest" description="Disordered" evidence="1">
    <location>
        <begin position="232"/>
        <end position="271"/>
    </location>
</feature>
<dbReference type="AlphaFoldDB" id="A0A5B9MG07"/>
<dbReference type="Proteomes" id="UP000321353">
    <property type="component" value="Chromosome"/>
</dbReference>
<reference evidence="2 3" key="1">
    <citation type="submission" date="2019-02" db="EMBL/GenBank/DDBJ databases">
        <title>Planctomycetal bacteria perform biofilm scaping via a novel small molecule.</title>
        <authorList>
            <person name="Jeske O."/>
            <person name="Boedeker C."/>
            <person name="Wiegand S."/>
            <person name="Breitling P."/>
            <person name="Kallscheuer N."/>
            <person name="Jogler M."/>
            <person name="Rohde M."/>
            <person name="Petersen J."/>
            <person name="Medema M.H."/>
            <person name="Surup F."/>
            <person name="Jogler C."/>
        </authorList>
    </citation>
    <scope>NUCLEOTIDE SEQUENCE [LARGE SCALE GENOMIC DNA]</scope>
    <source>
        <strain evidence="2 3">Mal15</strain>
    </source>
</reference>
<proteinExistence type="predicted"/>
<protein>
    <submittedName>
        <fullName evidence="2">Uncharacterized protein</fullName>
    </submittedName>
</protein>
<dbReference type="RefSeq" id="WP_147868056.1">
    <property type="nucleotide sequence ID" value="NZ_CP036264.1"/>
</dbReference>
<evidence type="ECO:0000313" key="3">
    <source>
        <dbReference type="Proteomes" id="UP000321353"/>
    </source>
</evidence>
<name>A0A5B9MG07_9BACT</name>
<dbReference type="KEGG" id="smam:Mal15_25870"/>
<evidence type="ECO:0000313" key="2">
    <source>
        <dbReference type="EMBL" id="QEF98535.1"/>
    </source>
</evidence>
<evidence type="ECO:0000256" key="1">
    <source>
        <dbReference type="SAM" id="MobiDB-lite"/>
    </source>
</evidence>
<organism evidence="2 3">
    <name type="scientific">Stieleria maiorica</name>
    <dbReference type="NCBI Taxonomy" id="2795974"/>
    <lineage>
        <taxon>Bacteria</taxon>
        <taxon>Pseudomonadati</taxon>
        <taxon>Planctomycetota</taxon>
        <taxon>Planctomycetia</taxon>
        <taxon>Pirellulales</taxon>
        <taxon>Pirellulaceae</taxon>
        <taxon>Stieleria</taxon>
    </lineage>
</organism>
<dbReference type="EMBL" id="CP036264">
    <property type="protein sequence ID" value="QEF98535.1"/>
    <property type="molecule type" value="Genomic_DNA"/>
</dbReference>
<sequence>MKKLMLLTVFLFCCTFGCSPNEPEMPQFVRDYERAILESDLGPLDKVLTSSLCNDRYALDSGLIQTIAGTIALRQVVWHDVYVTTSGTRQMFLLDCFIRPVASTPIQPVAVITDADFKLINWRLLSPWSEGFQAAELAVNDDGTHTLTVRTLANWFAGTISYPYPIRDDQFIDEGQVYTGPKDDSVVYKGYNGDPPNAKDALKALRATRQDEDGVFVSPILNQYSKHGLGDSWSRGFVHDDRPRNLRTDKNVEPKRYTNKPTEQTIAAEPK</sequence>
<accession>A0A5B9MG07</accession>
<gene>
    <name evidence="2" type="ORF">Mal15_25870</name>
</gene>
<keyword evidence="3" id="KW-1185">Reference proteome</keyword>
<feature type="compositionally biased region" description="Basic and acidic residues" evidence="1">
    <location>
        <begin position="237"/>
        <end position="256"/>
    </location>
</feature>